<accession>A0A2A9PAC3</accession>
<feature type="chain" id="PRO_5013061020" evidence="2">
    <location>
        <begin position="19"/>
        <end position="86"/>
    </location>
</feature>
<proteinExistence type="predicted"/>
<dbReference type="AlphaFoldDB" id="A0A2A9PAC3"/>
<organism evidence="3 4">
    <name type="scientific">Ophiocordyceps unilateralis</name>
    <name type="common">Zombie-ant fungus</name>
    <name type="synonym">Torrubia unilateralis</name>
    <dbReference type="NCBI Taxonomy" id="268505"/>
    <lineage>
        <taxon>Eukaryota</taxon>
        <taxon>Fungi</taxon>
        <taxon>Dikarya</taxon>
        <taxon>Ascomycota</taxon>
        <taxon>Pezizomycotina</taxon>
        <taxon>Sordariomycetes</taxon>
        <taxon>Hypocreomycetidae</taxon>
        <taxon>Hypocreales</taxon>
        <taxon>Ophiocordycipitaceae</taxon>
        <taxon>Ophiocordyceps</taxon>
    </lineage>
</organism>
<keyword evidence="2" id="KW-0732">Signal</keyword>
<dbReference type="Proteomes" id="UP000037136">
    <property type="component" value="Unassembled WGS sequence"/>
</dbReference>
<evidence type="ECO:0000256" key="2">
    <source>
        <dbReference type="SAM" id="SignalP"/>
    </source>
</evidence>
<evidence type="ECO:0000313" key="3">
    <source>
        <dbReference type="EMBL" id="PFH58248.1"/>
    </source>
</evidence>
<sequence length="86" mass="9269">MKTAAFTVAFALVMGVLAAPAIEQDEASLAAQCCLAGKLECDSFCAAFPCCQPEPEPPQPQPQPQPRPRPPYRQPYVPPQPPPSDY</sequence>
<gene>
    <name evidence="3" type="ORF">XA68_13981</name>
</gene>
<reference evidence="3 4" key="2">
    <citation type="journal article" date="2017" name="Sci. Rep.">
        <title>Ant-infecting Ophiocordyceps genomes reveal a high diversity of potential behavioral manipulation genes and a possible major role for enterotoxins.</title>
        <authorList>
            <person name="de Bekker C."/>
            <person name="Ohm R.A."/>
            <person name="Evans H.C."/>
            <person name="Brachmann A."/>
            <person name="Hughes D.P."/>
        </authorList>
    </citation>
    <scope>NUCLEOTIDE SEQUENCE [LARGE SCALE GENOMIC DNA]</scope>
    <source>
        <strain evidence="3 4">SC16a</strain>
    </source>
</reference>
<feature type="region of interest" description="Disordered" evidence="1">
    <location>
        <begin position="55"/>
        <end position="86"/>
    </location>
</feature>
<feature type="signal peptide" evidence="2">
    <location>
        <begin position="1"/>
        <end position="18"/>
    </location>
</feature>
<reference evidence="3 4" key="1">
    <citation type="journal article" date="2015" name="BMC Genomics">
        <title>Gene expression during zombie ant biting behavior reflects the complexity underlying fungal parasitic behavioral manipulation.</title>
        <authorList>
            <person name="de Bekker C."/>
            <person name="Ohm R.A."/>
            <person name="Loreto R.G."/>
            <person name="Sebastian A."/>
            <person name="Albert I."/>
            <person name="Merrow M."/>
            <person name="Brachmann A."/>
            <person name="Hughes D.P."/>
        </authorList>
    </citation>
    <scope>NUCLEOTIDE SEQUENCE [LARGE SCALE GENOMIC DNA]</scope>
    <source>
        <strain evidence="3 4">SC16a</strain>
    </source>
</reference>
<evidence type="ECO:0000313" key="4">
    <source>
        <dbReference type="Proteomes" id="UP000037136"/>
    </source>
</evidence>
<keyword evidence="4" id="KW-1185">Reference proteome</keyword>
<name>A0A2A9PAC3_OPHUN</name>
<evidence type="ECO:0000256" key="1">
    <source>
        <dbReference type="SAM" id="MobiDB-lite"/>
    </source>
</evidence>
<comment type="caution">
    <text evidence="3">The sequence shown here is derived from an EMBL/GenBank/DDBJ whole genome shotgun (WGS) entry which is preliminary data.</text>
</comment>
<dbReference type="EMBL" id="LAZP02000311">
    <property type="protein sequence ID" value="PFH58248.1"/>
    <property type="molecule type" value="Genomic_DNA"/>
</dbReference>
<protein>
    <submittedName>
        <fullName evidence="3">Uncharacterized protein</fullName>
    </submittedName>
</protein>